<dbReference type="InterPro" id="IPR013162">
    <property type="entry name" value="CD80_C2-set"/>
</dbReference>
<dbReference type="InterPro" id="IPR051275">
    <property type="entry name" value="Cell_adhesion_signaling"/>
</dbReference>
<dbReference type="InParanoid" id="E4X148"/>
<sequence length="391" mass="42952">MLRISDSSGYIFVMVRNEEPQKIQGDWLVESFSSLSDTLQLSLRLTSFNEKNRTRINCGDEREEGPPPVEILPYKAPKMSLTVNKSNFDVEELIKVTCSASGGVPAVSFSWIDSLGRRYSTSRKKDNVSENCDPTRLRCSTTVAVRASADLDGEVLRCEVSHGGRTIQESTAPLEVNYAPSSALLSLADPLQFGEILSASCIFNGRPLPTKVTYFVQNDSSDDQKEIIPSNYTLSLSDSGKLVSCKVSNSFGSTISDPVKILVLPAPTSKPYTIARRATTVAMQSDQALLTKEELATISPFQNLANDDGNSTRPADLAKKQTGLKAASNVAIACISIAFLLTIVIAGILVKRRLHWKGENTQTDQKANYEETISSLKDHELESKFKKEYFM</sequence>
<dbReference type="PROSITE" id="PS50835">
    <property type="entry name" value="IG_LIKE"/>
    <property type="match status" value="2"/>
</dbReference>
<keyword evidence="6" id="KW-0812">Transmembrane</keyword>
<dbReference type="AlphaFoldDB" id="E4X148"/>
<evidence type="ECO:0000256" key="3">
    <source>
        <dbReference type="ARBA" id="ARBA00023157"/>
    </source>
</evidence>
<evidence type="ECO:0000313" key="9">
    <source>
        <dbReference type="Proteomes" id="UP000001307"/>
    </source>
</evidence>
<feature type="domain" description="Ig-like" evidence="7">
    <location>
        <begin position="180"/>
        <end position="256"/>
    </location>
</feature>
<keyword evidence="4" id="KW-0325">Glycoprotein</keyword>
<evidence type="ECO:0000313" key="8">
    <source>
        <dbReference type="EMBL" id="CBY23528.1"/>
    </source>
</evidence>
<comment type="subcellular location">
    <subcellularLocation>
        <location evidence="1">Membrane</location>
        <topology evidence="1">Single-pass type I membrane protein</topology>
    </subcellularLocation>
</comment>
<evidence type="ECO:0000256" key="1">
    <source>
        <dbReference type="ARBA" id="ARBA00004479"/>
    </source>
</evidence>
<keyword evidence="6" id="KW-1133">Transmembrane helix</keyword>
<evidence type="ECO:0000256" key="5">
    <source>
        <dbReference type="ARBA" id="ARBA00023319"/>
    </source>
</evidence>
<keyword evidence="5" id="KW-0393">Immunoglobulin domain</keyword>
<dbReference type="GO" id="GO:0050839">
    <property type="term" value="F:cell adhesion molecule binding"/>
    <property type="evidence" value="ECO:0007669"/>
    <property type="project" value="TreeGrafter"/>
</dbReference>
<evidence type="ECO:0000256" key="2">
    <source>
        <dbReference type="ARBA" id="ARBA00023136"/>
    </source>
</evidence>
<gene>
    <name evidence="8" type="ORF">GSOID_T00015976001</name>
</gene>
<dbReference type="PANTHER" id="PTHR11640">
    <property type="entry name" value="NEPHRIN"/>
    <property type="match status" value="1"/>
</dbReference>
<dbReference type="InterPro" id="IPR036179">
    <property type="entry name" value="Ig-like_dom_sf"/>
</dbReference>
<evidence type="ECO:0000259" key="7">
    <source>
        <dbReference type="PROSITE" id="PS50835"/>
    </source>
</evidence>
<dbReference type="InterPro" id="IPR013783">
    <property type="entry name" value="Ig-like_fold"/>
</dbReference>
<dbReference type="Proteomes" id="UP000001307">
    <property type="component" value="Unassembled WGS sequence"/>
</dbReference>
<dbReference type="EMBL" id="FN653021">
    <property type="protein sequence ID" value="CBY23528.1"/>
    <property type="molecule type" value="Genomic_DNA"/>
</dbReference>
<evidence type="ECO:0000256" key="4">
    <source>
        <dbReference type="ARBA" id="ARBA00023180"/>
    </source>
</evidence>
<evidence type="ECO:0000256" key="6">
    <source>
        <dbReference type="SAM" id="Phobius"/>
    </source>
</evidence>
<name>E4X148_OIKDI</name>
<dbReference type="Gene3D" id="2.60.40.10">
    <property type="entry name" value="Immunoglobulins"/>
    <property type="match status" value="1"/>
</dbReference>
<reference evidence="8 9" key="1">
    <citation type="journal article" date="2010" name="Science">
        <title>Plasticity of animal genome architecture unmasked by rapid evolution of a pelagic tunicate.</title>
        <authorList>
            <person name="Denoeud F."/>
            <person name="Henriet S."/>
            <person name="Mungpakdee S."/>
            <person name="Aury J.M."/>
            <person name="Da Silva C."/>
            <person name="Brinkmann H."/>
            <person name="Mikhaleva J."/>
            <person name="Olsen L.C."/>
            <person name="Jubin C."/>
            <person name="Canestro C."/>
            <person name="Bouquet J.M."/>
            <person name="Danks G."/>
            <person name="Poulain J."/>
            <person name="Campsteijn C."/>
            <person name="Adamski M."/>
            <person name="Cross I."/>
            <person name="Yadetie F."/>
            <person name="Muffato M."/>
            <person name="Louis A."/>
            <person name="Butcher S."/>
            <person name="Tsagkogeorga G."/>
            <person name="Konrad A."/>
            <person name="Singh S."/>
            <person name="Jensen M.F."/>
            <person name="Cong E.H."/>
            <person name="Eikeseth-Otteraa H."/>
            <person name="Noel B."/>
            <person name="Anthouard V."/>
            <person name="Porcel B.M."/>
            <person name="Kachouri-Lafond R."/>
            <person name="Nishino A."/>
            <person name="Ugolini M."/>
            <person name="Chourrout P."/>
            <person name="Nishida H."/>
            <person name="Aasland R."/>
            <person name="Huzurbazar S."/>
            <person name="Westhof E."/>
            <person name="Delsuc F."/>
            <person name="Lehrach H."/>
            <person name="Reinhardt R."/>
            <person name="Weissenbach J."/>
            <person name="Roy S.W."/>
            <person name="Artiguenave F."/>
            <person name="Postlethwait J.H."/>
            <person name="Manak J.R."/>
            <person name="Thompson E.M."/>
            <person name="Jaillon O."/>
            <person name="Du Pasquier L."/>
            <person name="Boudinot P."/>
            <person name="Liberles D.A."/>
            <person name="Volff J.N."/>
            <person name="Philippe H."/>
            <person name="Lenhard B."/>
            <person name="Roest Crollius H."/>
            <person name="Wincker P."/>
            <person name="Chourrout D."/>
        </authorList>
    </citation>
    <scope>NUCLEOTIDE SEQUENCE [LARGE SCALE GENOMIC DNA]</scope>
</reference>
<feature type="transmembrane region" description="Helical" evidence="6">
    <location>
        <begin position="330"/>
        <end position="350"/>
    </location>
</feature>
<accession>E4X148</accession>
<dbReference type="GO" id="GO:0005911">
    <property type="term" value="C:cell-cell junction"/>
    <property type="evidence" value="ECO:0007669"/>
    <property type="project" value="TreeGrafter"/>
</dbReference>
<proteinExistence type="predicted"/>
<dbReference type="GO" id="GO:0098609">
    <property type="term" value="P:cell-cell adhesion"/>
    <property type="evidence" value="ECO:0007669"/>
    <property type="project" value="TreeGrafter"/>
</dbReference>
<dbReference type="OrthoDB" id="10028801at2759"/>
<keyword evidence="2 6" id="KW-0472">Membrane</keyword>
<keyword evidence="9" id="KW-1185">Reference proteome</keyword>
<dbReference type="PANTHER" id="PTHR11640:SF31">
    <property type="entry name" value="IRREGULAR CHIASM C-ROUGHEST PROTEIN-RELATED"/>
    <property type="match status" value="1"/>
</dbReference>
<dbReference type="InterPro" id="IPR007110">
    <property type="entry name" value="Ig-like_dom"/>
</dbReference>
<dbReference type="Pfam" id="PF08205">
    <property type="entry name" value="C2-set_2"/>
    <property type="match status" value="1"/>
</dbReference>
<dbReference type="SUPFAM" id="SSF48726">
    <property type="entry name" value="Immunoglobulin"/>
    <property type="match status" value="1"/>
</dbReference>
<keyword evidence="3" id="KW-1015">Disulfide bond</keyword>
<dbReference type="GO" id="GO:0005886">
    <property type="term" value="C:plasma membrane"/>
    <property type="evidence" value="ECO:0007669"/>
    <property type="project" value="TreeGrafter"/>
</dbReference>
<protein>
    <recommendedName>
        <fullName evidence="7">Ig-like domain-containing protein</fullName>
    </recommendedName>
</protein>
<feature type="domain" description="Ig-like" evidence="7">
    <location>
        <begin position="77"/>
        <end position="175"/>
    </location>
</feature>
<organism evidence="8 9">
    <name type="scientific">Oikopleura dioica</name>
    <name type="common">Tunicate</name>
    <dbReference type="NCBI Taxonomy" id="34765"/>
    <lineage>
        <taxon>Eukaryota</taxon>
        <taxon>Metazoa</taxon>
        <taxon>Chordata</taxon>
        <taxon>Tunicata</taxon>
        <taxon>Appendicularia</taxon>
        <taxon>Copelata</taxon>
        <taxon>Oikopleuridae</taxon>
        <taxon>Oikopleura</taxon>
    </lineage>
</organism>